<reference evidence="1" key="2">
    <citation type="submission" date="2020-07" db="EMBL/GenBank/DDBJ databases">
        <authorList>
            <person name="Vera ALvarez R."/>
            <person name="Arias-Moreno D.M."/>
            <person name="Jimenez-Jacinto V."/>
            <person name="Jimenez-Bremont J.F."/>
            <person name="Swaminathan K."/>
            <person name="Moose S.P."/>
            <person name="Guerrero-Gonzalez M.L."/>
            <person name="Marino-Ramirez L."/>
            <person name="Landsman D."/>
            <person name="Rodriguez-Kessler M."/>
            <person name="Delgado-Sanchez P."/>
        </authorList>
    </citation>
    <scope>NUCLEOTIDE SEQUENCE</scope>
    <source>
        <tissue evidence="1">Cladode</tissue>
    </source>
</reference>
<dbReference type="AlphaFoldDB" id="A0A7C8ZC62"/>
<evidence type="ECO:0000313" key="1">
    <source>
        <dbReference type="EMBL" id="MBA4638510.1"/>
    </source>
</evidence>
<accession>A0A7C8ZC62</accession>
<organism evidence="1">
    <name type="scientific">Opuntia streptacantha</name>
    <name type="common">Prickly pear cactus</name>
    <name type="synonym">Opuntia cardona</name>
    <dbReference type="NCBI Taxonomy" id="393608"/>
    <lineage>
        <taxon>Eukaryota</taxon>
        <taxon>Viridiplantae</taxon>
        <taxon>Streptophyta</taxon>
        <taxon>Embryophyta</taxon>
        <taxon>Tracheophyta</taxon>
        <taxon>Spermatophyta</taxon>
        <taxon>Magnoliopsida</taxon>
        <taxon>eudicotyledons</taxon>
        <taxon>Gunneridae</taxon>
        <taxon>Pentapetalae</taxon>
        <taxon>Caryophyllales</taxon>
        <taxon>Cactineae</taxon>
        <taxon>Cactaceae</taxon>
        <taxon>Opuntioideae</taxon>
        <taxon>Opuntia</taxon>
    </lineage>
</organism>
<dbReference type="EMBL" id="GISG01109657">
    <property type="protein sequence ID" value="MBA4638510.1"/>
    <property type="molecule type" value="Transcribed_RNA"/>
</dbReference>
<proteinExistence type="predicted"/>
<sequence>MGGLAGSTFSSVAKFSSPAITSPNSSPSSSIKSMFGLLKLKSLLLRTVPSILFPIVSDLTKLASSSPTPLISVSSSPSPIVLAYIERDGAVSNMLEPFFPDKNRSFFATASWIYKSNISSGWISERV</sequence>
<protein>
    <submittedName>
        <fullName evidence="1">Uncharacterized protein</fullName>
    </submittedName>
</protein>
<reference evidence="1" key="1">
    <citation type="journal article" date="2013" name="J. Plant Res.">
        <title>Effect of fungi and light on seed germination of three Opuntia species from semiarid lands of central Mexico.</title>
        <authorList>
            <person name="Delgado-Sanchez P."/>
            <person name="Jimenez-Bremont J.F."/>
            <person name="Guerrero-Gonzalez Mde L."/>
            <person name="Flores J."/>
        </authorList>
    </citation>
    <scope>NUCLEOTIDE SEQUENCE</scope>
    <source>
        <tissue evidence="1">Cladode</tissue>
    </source>
</reference>
<name>A0A7C8ZC62_OPUST</name>